<reference evidence="2" key="1">
    <citation type="submission" date="2019-11" db="EMBL/GenBank/DDBJ databases">
        <title>Genomic insights into an expanded diversity of filamentous marine cyanobacteria reveals the extraordinary biosynthetic potential of Moorea and Okeania.</title>
        <authorList>
            <person name="Ferreira Leao T."/>
            <person name="Wang M."/>
            <person name="Moss N."/>
            <person name="Da Silva R."/>
            <person name="Sanders J."/>
            <person name="Nurk S."/>
            <person name="Gurevich A."/>
            <person name="Humphrey G."/>
            <person name="Reher R."/>
            <person name="Zhu Q."/>
            <person name="Belda-Ferre P."/>
            <person name="Glukhov E."/>
            <person name="Rex R."/>
            <person name="Dorrestein P.C."/>
            <person name="Knight R."/>
            <person name="Pevzner P."/>
            <person name="Gerwick W.H."/>
            <person name="Gerwick L."/>
        </authorList>
    </citation>
    <scope>NUCLEOTIDE SEQUENCE</scope>
    <source>
        <strain evidence="2">SIO1C4</strain>
    </source>
</reference>
<dbReference type="AlphaFoldDB" id="A0A6B3NPN6"/>
<dbReference type="EMBL" id="JAAHFQ010000746">
    <property type="protein sequence ID" value="NER31198.1"/>
    <property type="molecule type" value="Genomic_DNA"/>
</dbReference>
<keyword evidence="1" id="KW-0472">Membrane</keyword>
<keyword evidence="1" id="KW-0812">Transmembrane</keyword>
<organism evidence="2">
    <name type="scientific">Symploca sp. SIO1C4</name>
    <dbReference type="NCBI Taxonomy" id="2607765"/>
    <lineage>
        <taxon>Bacteria</taxon>
        <taxon>Bacillati</taxon>
        <taxon>Cyanobacteriota</taxon>
        <taxon>Cyanophyceae</taxon>
        <taxon>Coleofasciculales</taxon>
        <taxon>Coleofasciculaceae</taxon>
        <taxon>Symploca</taxon>
    </lineage>
</organism>
<evidence type="ECO:0000256" key="1">
    <source>
        <dbReference type="SAM" id="Phobius"/>
    </source>
</evidence>
<accession>A0A6B3NPN6</accession>
<protein>
    <submittedName>
        <fullName evidence="2">Uncharacterized protein</fullName>
    </submittedName>
</protein>
<sequence length="344" mass="38912">MTLKRLKSLADSHAVDSRKRTRILTWLIVVCEIGLALVILGKYYQHLNSRKLSAHSEEFRLAVNKAMNAADLTQSAQSSQEWNQVATNWQEAIDLMKAVPTSSSKYPLAQAKVNEYQRNLEYSQGNVEKKSSSTSEFSNYWTLGSRWEEVTRIQGMPSQLIPSQSLCQEVAYYDNSKVEIKNGIVIDYENGDNNLRIAANESVKTGLSGNNSYWTIGSKRKDVVSIQGTPTEIFRYDSLDKEILNYRNSTVELQKGIVTAYSNSDKNLRVNTQNNALAKLQGNDNYWTVGSKREDVFNTQGTPTEIVHYDYQCKEVLRYGSSSIELKNGVVNGYQNLDENLKVN</sequence>
<comment type="caution">
    <text evidence="2">The sequence shown here is derived from an EMBL/GenBank/DDBJ whole genome shotgun (WGS) entry which is preliminary data.</text>
</comment>
<evidence type="ECO:0000313" key="2">
    <source>
        <dbReference type="EMBL" id="NER31198.1"/>
    </source>
</evidence>
<gene>
    <name evidence="2" type="ORF">F6J89_27155</name>
</gene>
<name>A0A6B3NPN6_9CYAN</name>
<proteinExistence type="predicted"/>
<keyword evidence="1" id="KW-1133">Transmembrane helix</keyword>
<feature type="transmembrane region" description="Helical" evidence="1">
    <location>
        <begin position="23"/>
        <end position="44"/>
    </location>
</feature>